<accession>A0A920CK20</accession>
<evidence type="ECO:0000313" key="2">
    <source>
        <dbReference type="Proteomes" id="UP000678895"/>
    </source>
</evidence>
<dbReference type="EMBL" id="BORS01000010">
    <property type="protein sequence ID" value="GIO43406.1"/>
    <property type="molecule type" value="Genomic_DNA"/>
</dbReference>
<dbReference type="AlphaFoldDB" id="A0A920CK20"/>
<protein>
    <submittedName>
        <fullName evidence="1">Uncharacterized protein</fullName>
    </submittedName>
</protein>
<keyword evidence="2" id="KW-1185">Reference proteome</keyword>
<proteinExistence type="predicted"/>
<name>A0A920CK20_9BACL</name>
<evidence type="ECO:0000313" key="1">
    <source>
        <dbReference type="EMBL" id="GIO43406.1"/>
    </source>
</evidence>
<dbReference type="Proteomes" id="UP000678895">
    <property type="component" value="Unassembled WGS sequence"/>
</dbReference>
<organism evidence="1 2">
    <name type="scientific">Paenibacillus apis</name>
    <dbReference type="NCBI Taxonomy" id="1792174"/>
    <lineage>
        <taxon>Bacteria</taxon>
        <taxon>Bacillati</taxon>
        <taxon>Bacillota</taxon>
        <taxon>Bacilli</taxon>
        <taxon>Bacillales</taxon>
        <taxon>Paenibacillaceae</taxon>
        <taxon>Paenibacillus</taxon>
    </lineage>
</organism>
<reference evidence="1" key="1">
    <citation type="submission" date="2021-03" db="EMBL/GenBank/DDBJ databases">
        <title>Antimicrobial resistance genes in bacteria isolated from Japanese honey, and their potential for conferring macrolide and lincosamide resistance in the American foulbrood pathogen Paenibacillus larvae.</title>
        <authorList>
            <person name="Okamoto M."/>
            <person name="Kumagai M."/>
            <person name="Kanamori H."/>
            <person name="Takamatsu D."/>
        </authorList>
    </citation>
    <scope>NUCLEOTIDE SEQUENCE</scope>
    <source>
        <strain evidence="1">J41TS4</strain>
    </source>
</reference>
<gene>
    <name evidence="1" type="ORF">J41TS4_31640</name>
</gene>
<comment type="caution">
    <text evidence="1">The sequence shown here is derived from an EMBL/GenBank/DDBJ whole genome shotgun (WGS) entry which is preliminary data.</text>
</comment>
<sequence>MDRILNQPWRVLQLMLLKRLGIYQNNPSIVNIELKSPNEYVEFYRQKLTDDYIDELVAYNPSYFSGKNIKSVKEEMGKLRDLIQKSKDEAASKGKYFKNNELEPSMQKNWLVENCAEVWAVRDAILQGAKIKNLVLRSVTVGTGLVKAFCNNNCRIMFEDFMNSMD</sequence>